<organism evidence="2 3">
    <name type="scientific">Diutina rugosa</name>
    <name type="common">Yeast</name>
    <name type="synonym">Candida rugosa</name>
    <dbReference type="NCBI Taxonomy" id="5481"/>
    <lineage>
        <taxon>Eukaryota</taxon>
        <taxon>Fungi</taxon>
        <taxon>Dikarya</taxon>
        <taxon>Ascomycota</taxon>
        <taxon>Saccharomycotina</taxon>
        <taxon>Pichiomycetes</taxon>
        <taxon>Debaryomycetaceae</taxon>
        <taxon>Diutina</taxon>
    </lineage>
</organism>
<keyword evidence="3" id="KW-1185">Reference proteome</keyword>
<feature type="region of interest" description="Disordered" evidence="1">
    <location>
        <begin position="1"/>
        <end position="33"/>
    </location>
</feature>
<reference evidence="2 3" key="1">
    <citation type="submission" date="2019-07" db="EMBL/GenBank/DDBJ databases">
        <title>Genome assembly of two rare yeast pathogens: Diutina rugosa and Trichomonascus ciferrii.</title>
        <authorList>
            <person name="Mixao V."/>
            <person name="Saus E."/>
            <person name="Hansen A."/>
            <person name="Lass-Flor C."/>
            <person name="Gabaldon T."/>
        </authorList>
    </citation>
    <scope>NUCLEOTIDE SEQUENCE [LARGE SCALE GENOMIC DNA]</scope>
    <source>
        <strain evidence="2 3">CBS 613</strain>
    </source>
</reference>
<dbReference type="RefSeq" id="XP_034009413.1">
    <property type="nucleotide sequence ID" value="XM_034158829.1"/>
</dbReference>
<protein>
    <submittedName>
        <fullName evidence="2">Uncharacterized protein</fullName>
    </submittedName>
</protein>
<dbReference type="Proteomes" id="UP000449547">
    <property type="component" value="Unassembled WGS sequence"/>
</dbReference>
<comment type="caution">
    <text evidence="2">The sequence shown here is derived from an EMBL/GenBank/DDBJ whole genome shotgun (WGS) entry which is preliminary data.</text>
</comment>
<evidence type="ECO:0000313" key="2">
    <source>
        <dbReference type="EMBL" id="KAA8896434.1"/>
    </source>
</evidence>
<feature type="region of interest" description="Disordered" evidence="1">
    <location>
        <begin position="49"/>
        <end position="81"/>
    </location>
</feature>
<dbReference type="VEuPathDB" id="FungiDB:DIURU_005806"/>
<feature type="compositionally biased region" description="Polar residues" evidence="1">
    <location>
        <begin position="13"/>
        <end position="23"/>
    </location>
</feature>
<gene>
    <name evidence="2" type="ORF">DIURU_005806</name>
</gene>
<proteinExistence type="predicted"/>
<name>A0A642UBX8_DIURU</name>
<accession>A0A642UBX8</accession>
<evidence type="ECO:0000256" key="1">
    <source>
        <dbReference type="SAM" id="MobiDB-lite"/>
    </source>
</evidence>
<dbReference type="EMBL" id="SWFT01000165">
    <property type="protein sequence ID" value="KAA8896434.1"/>
    <property type="molecule type" value="Genomic_DNA"/>
</dbReference>
<feature type="compositionally biased region" description="Acidic residues" evidence="1">
    <location>
        <begin position="71"/>
        <end position="81"/>
    </location>
</feature>
<evidence type="ECO:0000313" key="3">
    <source>
        <dbReference type="Proteomes" id="UP000449547"/>
    </source>
</evidence>
<dbReference type="GeneID" id="54784457"/>
<dbReference type="AlphaFoldDB" id="A0A642UBX8"/>
<sequence>MKHSVKNYMSKLYRTNSAPNTNRVTDEPGGPLDCSEVDRDLDFHQPVVKPVTCPPNSPELAYAEGPNELPEFSEDDDDWRL</sequence>